<evidence type="ECO:0000256" key="6">
    <source>
        <dbReference type="SAM" id="MobiDB-lite"/>
    </source>
</evidence>
<protein>
    <recommendedName>
        <fullName evidence="7">TRAF-type domain-containing protein</fullName>
    </recommendedName>
</protein>
<reference evidence="9" key="1">
    <citation type="submission" date="2011-05" db="EMBL/GenBank/DDBJ databases">
        <authorList>
            <person name="Richards S.R."/>
            <person name="Qu J."/>
            <person name="Jiang H."/>
            <person name="Jhangiani S.N."/>
            <person name="Agravi P."/>
            <person name="Goodspeed R."/>
            <person name="Gross S."/>
            <person name="Mandapat C."/>
            <person name="Jackson L."/>
            <person name="Mathew T."/>
            <person name="Pu L."/>
            <person name="Thornton R."/>
            <person name="Saada N."/>
            <person name="Wilczek-Boney K.B."/>
            <person name="Lee S."/>
            <person name="Kovar C."/>
            <person name="Wu Y."/>
            <person name="Scherer S.E."/>
            <person name="Worley K.C."/>
            <person name="Muzny D.M."/>
            <person name="Gibbs R."/>
        </authorList>
    </citation>
    <scope>NUCLEOTIDE SEQUENCE</scope>
    <source>
        <strain evidence="9">Brora</strain>
    </source>
</reference>
<reference evidence="8" key="2">
    <citation type="submission" date="2015-02" db="UniProtKB">
        <authorList>
            <consortium name="EnsemblMetazoa"/>
        </authorList>
    </citation>
    <scope>IDENTIFICATION</scope>
</reference>
<dbReference type="EnsemblMetazoa" id="SMAR006779-RA">
    <property type="protein sequence ID" value="SMAR006779-PA"/>
    <property type="gene ID" value="SMAR006779"/>
</dbReference>
<dbReference type="AlphaFoldDB" id="T1IZU3"/>
<evidence type="ECO:0000259" key="7">
    <source>
        <dbReference type="PROSITE" id="PS50145"/>
    </source>
</evidence>
<proteinExistence type="predicted"/>
<evidence type="ECO:0000313" key="9">
    <source>
        <dbReference type="Proteomes" id="UP000014500"/>
    </source>
</evidence>
<feature type="domain" description="TRAF-type" evidence="7">
    <location>
        <begin position="84"/>
        <end position="129"/>
    </location>
</feature>
<keyword evidence="9" id="KW-1185">Reference proteome</keyword>
<keyword evidence="2 4" id="KW-0863">Zinc-finger</keyword>
<dbReference type="HOGENOM" id="CLU_300468_0_0_1"/>
<feature type="domain" description="TRAF-type" evidence="7">
    <location>
        <begin position="750"/>
        <end position="795"/>
    </location>
</feature>
<dbReference type="eggNOG" id="KOG0297">
    <property type="taxonomic scope" value="Eukaryota"/>
</dbReference>
<dbReference type="InterPro" id="IPR001293">
    <property type="entry name" value="Znf_TRAF"/>
</dbReference>
<dbReference type="PROSITE" id="PS50145">
    <property type="entry name" value="ZF_TRAF"/>
    <property type="match status" value="2"/>
</dbReference>
<feature type="compositionally biased region" description="Polar residues" evidence="6">
    <location>
        <begin position="179"/>
        <end position="188"/>
    </location>
</feature>
<name>T1IZU3_STRMM</name>
<dbReference type="Pfam" id="PF02176">
    <property type="entry name" value="zf-TRAF"/>
    <property type="match status" value="1"/>
</dbReference>
<dbReference type="Gene3D" id="3.30.40.10">
    <property type="entry name" value="Zinc/RING finger domain, C3HC4 (zinc finger)"/>
    <property type="match status" value="2"/>
</dbReference>
<evidence type="ECO:0000256" key="1">
    <source>
        <dbReference type="ARBA" id="ARBA00022723"/>
    </source>
</evidence>
<feature type="coiled-coil region" evidence="5">
    <location>
        <begin position="218"/>
        <end position="274"/>
    </location>
</feature>
<evidence type="ECO:0000256" key="4">
    <source>
        <dbReference type="PROSITE-ProRule" id="PRU00207"/>
    </source>
</evidence>
<evidence type="ECO:0000256" key="5">
    <source>
        <dbReference type="SAM" id="Coils"/>
    </source>
</evidence>
<dbReference type="InterPro" id="IPR013083">
    <property type="entry name" value="Znf_RING/FYVE/PHD"/>
</dbReference>
<evidence type="ECO:0000256" key="2">
    <source>
        <dbReference type="ARBA" id="ARBA00022771"/>
    </source>
</evidence>
<organism evidence="8 9">
    <name type="scientific">Strigamia maritima</name>
    <name type="common">European centipede</name>
    <name type="synonym">Geophilus maritimus</name>
    <dbReference type="NCBI Taxonomy" id="126957"/>
    <lineage>
        <taxon>Eukaryota</taxon>
        <taxon>Metazoa</taxon>
        <taxon>Ecdysozoa</taxon>
        <taxon>Arthropoda</taxon>
        <taxon>Myriapoda</taxon>
        <taxon>Chilopoda</taxon>
        <taxon>Pleurostigmophora</taxon>
        <taxon>Geophilomorpha</taxon>
        <taxon>Linotaeniidae</taxon>
        <taxon>Strigamia</taxon>
    </lineage>
</organism>
<keyword evidence="1 4" id="KW-0479">Metal-binding</keyword>
<keyword evidence="5" id="KW-0175">Coiled coil</keyword>
<accession>T1IZU3</accession>
<sequence>MDSELFTCFKCGLKSFFPKEQLRGRIFCQRCGTKTDINLSQPTLEYPKLMEKLSSGLSGLRSGSADEELCNYCSTVIPVDTIKSHNDRCEMYPINCRICNGVFNRRLMNSHMKECALNLGCCKFFPIGCPFRGGNELEYKRHETNNIHAELMMNLLLDLQMEQSSNSSLVANKELLSNREPSSIQDRTSPGGGQDVTPQQNECCIKLRVLQYTMDQVIDKQEKEMNFCKQQILNLEKIQSSIKDMFDQQCKKMLDQHFNEMQILEKNVELITGELAKNTAIDRNHTDILFKKMEEDIAMERNETDRLFKNMEANIALVSSEIKSEFKQFMAKKLESMKEKMSEVTIKVEQFSKKIENVTREMGEKLSENEDNWAKTKQLVSGEIKTKVEQLSKKIDDIGSKNSALLDAMGVNLTKCEENCAKNMSLISAEIKTEVEKLSQKVADTESAMKVKQTECEENWAFNKIESLSLKVKELEKCCVQQSTTLKTLTKQQTEQCEKAKDYQETISTLILANNELTKAIECLDEIVGEQKQEVSSCKQQMVDHNFDIELKYNDEIAKLLAENAQLKVNYAEDKKVQNDKIEAVIQKQFCIKNDVTQFATRFKRLNAPIAYSNPLVLKAANWSGYLGHAAGIAARVMSCLTMAIIFWSAECCIDVYIYEVPIREDEFIDCIFLVVGLSSRALVSFHSRNGFGFLQLRQMWFEELLSRGATLWSYLLSAEKSAGSGSDPCLDEKLCSHCNSFVAGDKIQSHYDNCGMYPINCKFCKHMFSRREMKEHVQECARNLGVCKFFPIGCHFQSYLYTYLLFCWINKFKQKDVGERLSLGGISEGSDIHTSQTDCCIKMKVFQYTLDQVIEKQEKEINLYKQQFAELEKKQGLLREMFDQQTRTMQKVEKNLGFLTGEMANNTEELTQQQTEKSDILMTLMTTTDKLSAALGDHKKILNEKMDVVIRKQNNFREDYMKCKSKFSQCPVDRTHLLGWSKNRPTCPAYKAVSST</sequence>
<dbReference type="Proteomes" id="UP000014500">
    <property type="component" value="Unassembled WGS sequence"/>
</dbReference>
<keyword evidence="3 4" id="KW-0862">Zinc</keyword>
<evidence type="ECO:0000256" key="3">
    <source>
        <dbReference type="ARBA" id="ARBA00022833"/>
    </source>
</evidence>
<feature type="zinc finger region" description="TRAF-type" evidence="4">
    <location>
        <begin position="84"/>
        <end position="129"/>
    </location>
</feature>
<evidence type="ECO:0000313" key="8">
    <source>
        <dbReference type="EnsemblMetazoa" id="SMAR006779-PA"/>
    </source>
</evidence>
<feature type="coiled-coil region" evidence="5">
    <location>
        <begin position="428"/>
        <end position="455"/>
    </location>
</feature>
<dbReference type="EMBL" id="JH431724">
    <property type="status" value="NOT_ANNOTATED_CDS"/>
    <property type="molecule type" value="Genomic_DNA"/>
</dbReference>
<dbReference type="GO" id="GO:0008270">
    <property type="term" value="F:zinc ion binding"/>
    <property type="evidence" value="ECO:0007669"/>
    <property type="project" value="UniProtKB-KW"/>
</dbReference>
<feature type="region of interest" description="Disordered" evidence="6">
    <location>
        <begin position="178"/>
        <end position="198"/>
    </location>
</feature>
<dbReference type="SUPFAM" id="SSF49599">
    <property type="entry name" value="TRAF domain-like"/>
    <property type="match status" value="1"/>
</dbReference>
<feature type="coiled-coil region" evidence="5">
    <location>
        <begin position="334"/>
        <end position="361"/>
    </location>
</feature>
<feature type="zinc finger region" description="TRAF-type" evidence="4">
    <location>
        <begin position="750"/>
        <end position="795"/>
    </location>
</feature>
<dbReference type="STRING" id="126957.T1IZU3"/>